<evidence type="ECO:0000259" key="1">
    <source>
        <dbReference type="Pfam" id="PF04909"/>
    </source>
</evidence>
<dbReference type="InterPro" id="IPR006680">
    <property type="entry name" value="Amidohydro-rel"/>
</dbReference>
<protein>
    <submittedName>
        <fullName evidence="2">Amidohydrolase</fullName>
    </submittedName>
</protein>
<dbReference type="PANTHER" id="PTHR42889:SF1">
    <property type="entry name" value="BLR3681 PROTEIN"/>
    <property type="match status" value="1"/>
</dbReference>
<dbReference type="PIR" id="D72533">
    <property type="entry name" value="D72533"/>
</dbReference>
<dbReference type="Gene3D" id="3.20.20.140">
    <property type="entry name" value="Metal-dependent hydrolases"/>
    <property type="match status" value="1"/>
</dbReference>
<evidence type="ECO:0000313" key="3">
    <source>
        <dbReference type="Proteomes" id="UP000002518"/>
    </source>
</evidence>
<dbReference type="KEGG" id="ape:APE_2240"/>
<dbReference type="GO" id="GO:0016787">
    <property type="term" value="F:hydrolase activity"/>
    <property type="evidence" value="ECO:0007669"/>
    <property type="project" value="InterPro"/>
</dbReference>
<organism evidence="2 3">
    <name type="scientific">Aeropyrum pernix (strain ATCC 700893 / DSM 11879 / JCM 9820 / NBRC 100138 / K1)</name>
    <dbReference type="NCBI Taxonomy" id="272557"/>
    <lineage>
        <taxon>Archaea</taxon>
        <taxon>Thermoproteota</taxon>
        <taxon>Thermoprotei</taxon>
        <taxon>Desulfurococcales</taxon>
        <taxon>Desulfurococcaceae</taxon>
        <taxon>Aeropyrum</taxon>
    </lineage>
</organism>
<dbReference type="AlphaFoldDB" id="Q9Y9P8"/>
<evidence type="ECO:0000313" key="2">
    <source>
        <dbReference type="EMBL" id="BAA81252.1"/>
    </source>
</evidence>
<dbReference type="EMBL" id="BA000002">
    <property type="protein sequence ID" value="BAA81252.1"/>
    <property type="molecule type" value="Genomic_DNA"/>
</dbReference>
<feature type="domain" description="Amidohydrolase-related" evidence="1">
    <location>
        <begin position="6"/>
        <end position="295"/>
    </location>
</feature>
<dbReference type="PANTHER" id="PTHR42889">
    <property type="entry name" value="BLR3681 PROTEIN"/>
    <property type="match status" value="1"/>
</dbReference>
<dbReference type="SUPFAM" id="SSF51556">
    <property type="entry name" value="Metallo-dependent hydrolases"/>
    <property type="match status" value="1"/>
</dbReference>
<dbReference type="STRING" id="272557.APE_2240"/>
<dbReference type="eggNOG" id="arCOG01930">
    <property type="taxonomic scope" value="Archaea"/>
</dbReference>
<dbReference type="InterPro" id="IPR032466">
    <property type="entry name" value="Metal_Hydrolase"/>
</dbReference>
<proteinExistence type="predicted"/>
<dbReference type="EnsemblBacteria" id="BAA81252">
    <property type="protein sequence ID" value="BAA81252"/>
    <property type="gene ID" value="APE_2240"/>
</dbReference>
<keyword evidence="3" id="KW-1185">Reference proteome</keyword>
<gene>
    <name evidence="2" type="ordered locus">APE_2240</name>
</gene>
<name>Q9Y9P8_AERPE</name>
<dbReference type="Proteomes" id="UP000002518">
    <property type="component" value="Chromosome"/>
</dbReference>
<sequence length="324" mass="37977">MDCFYDYHKSLSPDEYVWDYEEFLYYGSDKFIKDVFVDGGVDIALSQPAYLQFFFREPFGNTNEFGTMALKYPYRFIIGTRWDPREGEEGKRQLEEDVRKYRVKPWQMRHVKLYTAEWKEVNGGISRGWRLDSPQAFEFLEFNRELGIDIQVPHKGPTVWPLSKDAFDVHDVDTAASSFPELRFVVTHVGLPRIDDFSWIGVQDKNVYAGLAVATAFIRKRPKYFAEIMAELLFWLGPDRIIFGSDYAIWHPKWIIEDFIKFELPRDLESEYGVELTLENKKKILGENAARLWGIDVEEAKKAVREDQIASRYGAKPRVFKVEG</sequence>
<accession>Q9Y9P8</accession>
<dbReference type="Pfam" id="PF04909">
    <property type="entry name" value="Amidohydro_2"/>
    <property type="match status" value="1"/>
</dbReference>
<reference evidence="2 3" key="1">
    <citation type="journal article" date="1999" name="DNA Res.">
        <title>Complete genome sequence of an aerobic hyper-thermophilic crenarchaeon, Aeropyrum pernix K1.</title>
        <authorList>
            <person name="Kawarabayasi Y."/>
            <person name="Hino Y."/>
            <person name="Horikawa H."/>
            <person name="Yamazaki S."/>
            <person name="Haikawa Y."/>
            <person name="Jin-no K."/>
            <person name="Takahashi M."/>
            <person name="Sekine M."/>
            <person name="Baba S."/>
            <person name="Ankai A."/>
            <person name="Kosugi H."/>
            <person name="Hosoyama A."/>
            <person name="Fukui S."/>
            <person name="Nagai Y."/>
            <person name="Nishijima K."/>
            <person name="Nakazawa H."/>
            <person name="Takamiya M."/>
            <person name="Masuda S."/>
            <person name="Funahashi T."/>
            <person name="Tanaka T."/>
            <person name="Kudoh Y."/>
            <person name="Yamazaki J."/>
            <person name="Kushida N."/>
            <person name="Oguchi A."/>
            <person name="Aoki K."/>
            <person name="Kubota K."/>
            <person name="Nakamura Y."/>
            <person name="Nomura N."/>
            <person name="Sako Y."/>
            <person name="Kikuchi H."/>
        </authorList>
    </citation>
    <scope>NUCLEOTIDE SEQUENCE [LARGE SCALE GENOMIC DNA]</scope>
    <source>
        <strain evidence="3">ATCC 700893 / DSM 11879 / JCM 9820 / NBRC 100138 / K1</strain>
    </source>
</reference>
<dbReference type="PATRIC" id="fig|272557.25.peg.1493"/>